<dbReference type="RefSeq" id="WP_101185263.1">
    <property type="nucleotide sequence ID" value="NZ_CP031218.1"/>
</dbReference>
<comment type="cofactor">
    <cofactor evidence="1">
        <name>Mg(2+)</name>
        <dbReference type="ChEBI" id="CHEBI:18420"/>
    </cofactor>
</comment>
<dbReference type="OrthoDB" id="9794815at2"/>
<dbReference type="InterPro" id="IPR050595">
    <property type="entry name" value="Bact_response_regulator"/>
</dbReference>
<comment type="caution">
    <text evidence="7">The sequence shown here is derived from an EMBL/GenBank/DDBJ whole genome shotgun (WGS) entry which is preliminary data.</text>
</comment>
<evidence type="ECO:0000313" key="7">
    <source>
        <dbReference type="EMBL" id="PKI80267.1"/>
    </source>
</evidence>
<dbReference type="PANTHER" id="PTHR44591:SF3">
    <property type="entry name" value="RESPONSE REGULATORY DOMAIN-CONTAINING PROTEIN"/>
    <property type="match status" value="1"/>
</dbReference>
<dbReference type="InterPro" id="IPR001789">
    <property type="entry name" value="Sig_transdc_resp-reg_receiver"/>
</dbReference>
<keyword evidence="8" id="KW-1185">Reference proteome</keyword>
<dbReference type="PANTHER" id="PTHR44591">
    <property type="entry name" value="STRESS RESPONSE REGULATOR PROTEIN 1"/>
    <property type="match status" value="1"/>
</dbReference>
<proteinExistence type="predicted"/>
<dbReference type="EMBL" id="NXIF01000038">
    <property type="protein sequence ID" value="PKI80267.1"/>
    <property type="molecule type" value="Genomic_DNA"/>
</dbReference>
<keyword evidence="3 5" id="KW-0597">Phosphoprotein</keyword>
<dbReference type="Gene3D" id="3.40.50.2300">
    <property type="match status" value="1"/>
</dbReference>
<gene>
    <name evidence="7" type="ORF">CP960_09965</name>
</gene>
<dbReference type="GO" id="GO:0097588">
    <property type="term" value="P:archaeal or bacterial-type flagellum-dependent cell motility"/>
    <property type="evidence" value="ECO:0007669"/>
    <property type="project" value="UniProtKB-KW"/>
</dbReference>
<dbReference type="PROSITE" id="PS50110">
    <property type="entry name" value="RESPONSE_REGULATORY"/>
    <property type="match status" value="1"/>
</dbReference>
<dbReference type="SMART" id="SM00448">
    <property type="entry name" value="REC"/>
    <property type="match status" value="1"/>
</dbReference>
<dbReference type="Proteomes" id="UP000233248">
    <property type="component" value="Unassembled WGS sequence"/>
</dbReference>
<evidence type="ECO:0000313" key="8">
    <source>
        <dbReference type="Proteomes" id="UP000233248"/>
    </source>
</evidence>
<dbReference type="GO" id="GO:0006935">
    <property type="term" value="P:chemotaxis"/>
    <property type="evidence" value="ECO:0007669"/>
    <property type="project" value="UniProtKB-KW"/>
</dbReference>
<evidence type="ECO:0000259" key="6">
    <source>
        <dbReference type="PROSITE" id="PS50110"/>
    </source>
</evidence>
<sequence length="135" mass="15434">MIKDLQKLNILYVEDDDFIREHTSSLLKSIFKDVLTAKDGSEGIDTYKKHHNRLDAIITDINMPKISGLDMAKRIRKNCKQKTPIIAVSAYDCDDYGITEISKNFAHYLRKPIQIKDLLTSIDKAIKGEVGDYCK</sequence>
<dbReference type="Pfam" id="PF00072">
    <property type="entry name" value="Response_reg"/>
    <property type="match status" value="1"/>
</dbReference>
<protein>
    <recommendedName>
        <fullName evidence="6">Response regulatory domain-containing protein</fullName>
    </recommendedName>
</protein>
<dbReference type="SUPFAM" id="SSF52172">
    <property type="entry name" value="CheY-like"/>
    <property type="match status" value="1"/>
</dbReference>
<feature type="domain" description="Response regulatory" evidence="6">
    <location>
        <begin position="9"/>
        <end position="126"/>
    </location>
</feature>
<keyword evidence="4" id="KW-0283">Flagellar rotation</keyword>
<accession>A0A2N1J135</accession>
<feature type="modified residue" description="4-aspartylphosphate" evidence="5">
    <location>
        <position position="60"/>
    </location>
</feature>
<evidence type="ECO:0000256" key="4">
    <source>
        <dbReference type="ARBA" id="ARBA00022779"/>
    </source>
</evidence>
<name>A0A2N1J135_9BACT</name>
<evidence type="ECO:0000256" key="3">
    <source>
        <dbReference type="ARBA" id="ARBA00022553"/>
    </source>
</evidence>
<dbReference type="GO" id="GO:0000160">
    <property type="term" value="P:phosphorelay signal transduction system"/>
    <property type="evidence" value="ECO:0007669"/>
    <property type="project" value="InterPro"/>
</dbReference>
<evidence type="ECO:0000256" key="1">
    <source>
        <dbReference type="ARBA" id="ARBA00001946"/>
    </source>
</evidence>
<reference evidence="7 8" key="1">
    <citation type="submission" date="2017-09" db="EMBL/GenBank/DDBJ databases">
        <title>Genomics of the genus Arcobacter.</title>
        <authorList>
            <person name="Perez-Cataluna A."/>
            <person name="Figueras M.J."/>
            <person name="Salas-Masso N."/>
        </authorList>
    </citation>
    <scope>NUCLEOTIDE SEQUENCE [LARGE SCALE GENOMIC DNA]</scope>
    <source>
        <strain evidence="7 8">DSM 18005</strain>
    </source>
</reference>
<keyword evidence="2" id="KW-0145">Chemotaxis</keyword>
<dbReference type="CDD" id="cd17546">
    <property type="entry name" value="REC_hyHK_CKI1_RcsC-like"/>
    <property type="match status" value="1"/>
</dbReference>
<dbReference type="KEGG" id="ahs:AHALO_0064"/>
<dbReference type="AlphaFoldDB" id="A0A2N1J135"/>
<organism evidence="7 8">
    <name type="scientific">Malaciobacter halophilus</name>
    <dbReference type="NCBI Taxonomy" id="197482"/>
    <lineage>
        <taxon>Bacteria</taxon>
        <taxon>Pseudomonadati</taxon>
        <taxon>Campylobacterota</taxon>
        <taxon>Epsilonproteobacteria</taxon>
        <taxon>Campylobacterales</taxon>
        <taxon>Arcobacteraceae</taxon>
        <taxon>Malaciobacter</taxon>
    </lineage>
</organism>
<dbReference type="InterPro" id="IPR011006">
    <property type="entry name" value="CheY-like_superfamily"/>
</dbReference>
<evidence type="ECO:0000256" key="2">
    <source>
        <dbReference type="ARBA" id="ARBA00022500"/>
    </source>
</evidence>
<evidence type="ECO:0000256" key="5">
    <source>
        <dbReference type="PROSITE-ProRule" id="PRU00169"/>
    </source>
</evidence>